<name>A0ABN8EHS5_9GAMM</name>
<keyword evidence="4" id="KW-1185">Reference proteome</keyword>
<evidence type="ECO:0000256" key="2">
    <source>
        <dbReference type="ARBA" id="ARBA00022801"/>
    </source>
</evidence>
<organism evidence="3 4">
    <name type="scientific">Sinobacterium norvegicum</name>
    <dbReference type="NCBI Taxonomy" id="1641715"/>
    <lineage>
        <taxon>Bacteria</taxon>
        <taxon>Pseudomonadati</taxon>
        <taxon>Pseudomonadota</taxon>
        <taxon>Gammaproteobacteria</taxon>
        <taxon>Cellvibrionales</taxon>
        <taxon>Spongiibacteraceae</taxon>
        <taxon>Sinobacterium</taxon>
    </lineage>
</organism>
<dbReference type="SUPFAM" id="SSF54637">
    <property type="entry name" value="Thioesterase/thiol ester dehydrase-isomerase"/>
    <property type="match status" value="1"/>
</dbReference>
<protein>
    <recommendedName>
        <fullName evidence="5">Thioesterase</fullName>
    </recommendedName>
</protein>
<dbReference type="InterPro" id="IPR029069">
    <property type="entry name" value="HotDog_dom_sf"/>
</dbReference>
<evidence type="ECO:0000313" key="3">
    <source>
        <dbReference type="EMBL" id="CAH0991564.1"/>
    </source>
</evidence>
<dbReference type="CDD" id="cd00586">
    <property type="entry name" value="4HBT"/>
    <property type="match status" value="1"/>
</dbReference>
<evidence type="ECO:0008006" key="5">
    <source>
        <dbReference type="Google" id="ProtNLM"/>
    </source>
</evidence>
<evidence type="ECO:0000313" key="4">
    <source>
        <dbReference type="Proteomes" id="UP000838100"/>
    </source>
</evidence>
<dbReference type="EMBL" id="CAKLPX010000001">
    <property type="protein sequence ID" value="CAH0991564.1"/>
    <property type="molecule type" value="Genomic_DNA"/>
</dbReference>
<dbReference type="Proteomes" id="UP000838100">
    <property type="component" value="Unassembled WGS sequence"/>
</dbReference>
<dbReference type="InterPro" id="IPR050563">
    <property type="entry name" value="4-hydroxybenzoyl-CoA_TE"/>
</dbReference>
<dbReference type="PANTHER" id="PTHR31793:SF27">
    <property type="entry name" value="NOVEL THIOESTERASE SUPERFAMILY DOMAIN AND SAPOSIN A-TYPE DOMAIN CONTAINING PROTEIN (0610012H03RIK)"/>
    <property type="match status" value="1"/>
</dbReference>
<dbReference type="RefSeq" id="WP_237444209.1">
    <property type="nucleotide sequence ID" value="NZ_CAKLPX010000001.1"/>
</dbReference>
<proteinExistence type="inferred from homology"/>
<dbReference type="Pfam" id="PF13279">
    <property type="entry name" value="4HBT_2"/>
    <property type="match status" value="1"/>
</dbReference>
<gene>
    <name evidence="3" type="ORF">SIN8267_01673</name>
</gene>
<comment type="caution">
    <text evidence="3">The sequence shown here is derived from an EMBL/GenBank/DDBJ whole genome shotgun (WGS) entry which is preliminary data.</text>
</comment>
<dbReference type="Gene3D" id="3.10.129.10">
    <property type="entry name" value="Hotdog Thioesterase"/>
    <property type="match status" value="1"/>
</dbReference>
<keyword evidence="2" id="KW-0378">Hydrolase</keyword>
<accession>A0ABN8EHS5</accession>
<dbReference type="PANTHER" id="PTHR31793">
    <property type="entry name" value="4-HYDROXYBENZOYL-COA THIOESTERASE FAMILY MEMBER"/>
    <property type="match status" value="1"/>
</dbReference>
<reference evidence="3" key="1">
    <citation type="submission" date="2021-12" db="EMBL/GenBank/DDBJ databases">
        <authorList>
            <person name="Rodrigo-Torres L."/>
            <person name="Arahal R. D."/>
            <person name="Lucena T."/>
        </authorList>
    </citation>
    <scope>NUCLEOTIDE SEQUENCE</scope>
    <source>
        <strain evidence="3">CECT 8267</strain>
    </source>
</reference>
<comment type="similarity">
    <text evidence="1">Belongs to the 4-hydroxybenzoyl-CoA thioesterase family.</text>
</comment>
<sequence length="129" mass="14210">MKLPVTTSSVQVRFSDTDAMGHISSGAYVSYMEVGRADFFYAINNCYEGEVPYNAVVNINIDYLGEVIFGADVSVVSWCSRMGNKSMTISHEIIADGRVASRGHITVAGFDLKTRKGCQLPADWEESER</sequence>
<evidence type="ECO:0000256" key="1">
    <source>
        <dbReference type="ARBA" id="ARBA00005953"/>
    </source>
</evidence>